<gene>
    <name evidence="2" type="ORF">OTG14_18550</name>
</gene>
<dbReference type="Gene3D" id="3.40.50.300">
    <property type="entry name" value="P-loop containing nucleotide triphosphate hydrolases"/>
    <property type="match status" value="2"/>
</dbReference>
<dbReference type="RefSeq" id="WP_248272376.1">
    <property type="nucleotide sequence ID" value="NZ_JAPMLV010000005.1"/>
</dbReference>
<proteinExistence type="predicted"/>
<dbReference type="InterPro" id="IPR003593">
    <property type="entry name" value="AAA+_ATPase"/>
</dbReference>
<comment type="caution">
    <text evidence="2">The sequence shown here is derived from an EMBL/GenBank/DDBJ whole genome shotgun (WGS) entry which is preliminary data.</text>
</comment>
<keyword evidence="3" id="KW-1185">Reference proteome</keyword>
<dbReference type="SUPFAM" id="SSF52540">
    <property type="entry name" value="P-loop containing nucleoside triphosphate hydrolases"/>
    <property type="match status" value="1"/>
</dbReference>
<sequence length="449" mass="51718">MTKAISLKTQREDMIRLERIYIKGFKHPNSTLNLIFSPSNISVIYGDNGSGKTTLLKILHAIFEKDEAVLKVNEVVTVDMYYSENEHYGKVTIKKKYESIKRELIGTEEIEQYDWSSYDKSPLSNISSLLLGVERGVITQATRIDPRLVFDFFRTRKLFLNKEREMFSIANEMATYLKAHSGRYTARAEPHRFEFFKKNLNLQSVKMENIESLIAEKYRQARITATKRIQSALFDTLSLAISLNETENNNGPVQHVRIPNDFGRLLLENKDRIKEALDDGEENKFKNTVVEILSSENLESEVEKYKQHPILSQLFINMINELKLEKQMLSSINLLIDTFNSFLINGKELIVNENQVVVKAGSVTHGINLLSSGERHILTFLSIILFEGRERDFLIIDEPEISLNIKWQRELMPLLSELLPTTQIIVASHSPSLANKNPHFLRELELKLG</sequence>
<reference evidence="2" key="1">
    <citation type="submission" date="2022-11" db="EMBL/GenBank/DDBJ databases">
        <title>The draft genomes of two Enterobacter strains.</title>
        <authorList>
            <person name="He Y."/>
            <person name="Wu S."/>
            <person name="Feng Y."/>
            <person name="Zong Z."/>
        </authorList>
    </citation>
    <scope>NUCLEOTIDE SEQUENCE</scope>
    <source>
        <strain evidence="2">155092</strain>
    </source>
</reference>
<dbReference type="Proteomes" id="UP001163211">
    <property type="component" value="Unassembled WGS sequence"/>
</dbReference>
<evidence type="ECO:0000259" key="1">
    <source>
        <dbReference type="SMART" id="SM00382"/>
    </source>
</evidence>
<dbReference type="CDD" id="cd00267">
    <property type="entry name" value="ABC_ATPase"/>
    <property type="match status" value="1"/>
</dbReference>
<dbReference type="InterPro" id="IPR051396">
    <property type="entry name" value="Bact_Antivir_Def_Nuclease"/>
</dbReference>
<dbReference type="EMBL" id="JAPMLV010000005">
    <property type="protein sequence ID" value="MCX8304950.1"/>
    <property type="molecule type" value="Genomic_DNA"/>
</dbReference>
<dbReference type="InterPro" id="IPR041685">
    <property type="entry name" value="AAA_GajA/Old/RecF-like"/>
</dbReference>
<dbReference type="PANTHER" id="PTHR43581">
    <property type="entry name" value="ATP/GTP PHOSPHATASE"/>
    <property type="match status" value="1"/>
</dbReference>
<name>A0ABT3XGN4_9ENTR</name>
<dbReference type="PANTHER" id="PTHR43581:SF2">
    <property type="entry name" value="EXCINUCLEASE ATPASE SUBUNIT"/>
    <property type="match status" value="1"/>
</dbReference>
<organism evidence="2 3">
    <name type="scientific">Enterobacter pseudoroggenkampii</name>
    <dbReference type="NCBI Taxonomy" id="2996112"/>
    <lineage>
        <taxon>Bacteria</taxon>
        <taxon>Pseudomonadati</taxon>
        <taxon>Pseudomonadota</taxon>
        <taxon>Gammaproteobacteria</taxon>
        <taxon>Enterobacterales</taxon>
        <taxon>Enterobacteriaceae</taxon>
        <taxon>Enterobacter</taxon>
    </lineage>
</organism>
<evidence type="ECO:0000313" key="3">
    <source>
        <dbReference type="Proteomes" id="UP001163211"/>
    </source>
</evidence>
<dbReference type="SMART" id="SM00382">
    <property type="entry name" value="AAA"/>
    <property type="match status" value="1"/>
</dbReference>
<dbReference type="Pfam" id="PF13175">
    <property type="entry name" value="AAA_15"/>
    <property type="match status" value="1"/>
</dbReference>
<feature type="domain" description="AAA+ ATPase" evidence="1">
    <location>
        <begin position="38"/>
        <end position="449"/>
    </location>
</feature>
<evidence type="ECO:0000313" key="2">
    <source>
        <dbReference type="EMBL" id="MCX8304950.1"/>
    </source>
</evidence>
<accession>A0ABT3XGN4</accession>
<dbReference type="InterPro" id="IPR027417">
    <property type="entry name" value="P-loop_NTPase"/>
</dbReference>
<protein>
    <submittedName>
        <fullName evidence="2">AAA family ATPase</fullName>
    </submittedName>
</protein>